<comment type="similarity">
    <text evidence="9">Belongs to the binding-protein-dependent transport system permease family.</text>
</comment>
<evidence type="ECO:0000313" key="12">
    <source>
        <dbReference type="Proteomes" id="UP000183090"/>
    </source>
</evidence>
<dbReference type="GO" id="GO:0015675">
    <property type="term" value="P:nickel cation transport"/>
    <property type="evidence" value="ECO:0007669"/>
    <property type="project" value="UniProtKB-KW"/>
</dbReference>
<proteinExistence type="inferred from homology"/>
<evidence type="ECO:0000313" key="11">
    <source>
        <dbReference type="EMBL" id="SFK77738.1"/>
    </source>
</evidence>
<dbReference type="GO" id="GO:0055085">
    <property type="term" value="P:transmembrane transport"/>
    <property type="evidence" value="ECO:0007669"/>
    <property type="project" value="InterPro"/>
</dbReference>
<dbReference type="Proteomes" id="UP000183090">
    <property type="component" value="Unassembled WGS sequence"/>
</dbReference>
<evidence type="ECO:0000256" key="5">
    <source>
        <dbReference type="ARBA" id="ARBA00022692"/>
    </source>
</evidence>
<dbReference type="Pfam" id="PF00528">
    <property type="entry name" value="BPD_transp_1"/>
    <property type="match status" value="1"/>
</dbReference>
<evidence type="ECO:0000256" key="4">
    <source>
        <dbReference type="ARBA" id="ARBA00022596"/>
    </source>
</evidence>
<dbReference type="AlphaFoldDB" id="A0AA94HFJ4"/>
<evidence type="ECO:0000256" key="8">
    <source>
        <dbReference type="ARBA" id="ARBA00023136"/>
    </source>
</evidence>
<feature type="transmembrane region" description="Helical" evidence="9">
    <location>
        <begin position="167"/>
        <end position="189"/>
    </location>
</feature>
<comment type="caution">
    <text evidence="11">The sequence shown here is derived from an EMBL/GenBank/DDBJ whole genome shotgun (WGS) entry which is preliminary data.</text>
</comment>
<keyword evidence="7" id="KW-0921">Nickel transport</keyword>
<protein>
    <submittedName>
        <fullName evidence="11">Oligopeptide transport system permease protein</fullName>
    </submittedName>
</protein>
<dbReference type="PROSITE" id="PS50928">
    <property type="entry name" value="ABC_TM1"/>
    <property type="match status" value="1"/>
</dbReference>
<dbReference type="InterPro" id="IPR045621">
    <property type="entry name" value="BPD_transp_1_N"/>
</dbReference>
<dbReference type="InterPro" id="IPR035906">
    <property type="entry name" value="MetI-like_sf"/>
</dbReference>
<feature type="transmembrane region" description="Helical" evidence="9">
    <location>
        <begin position="105"/>
        <end position="123"/>
    </location>
</feature>
<dbReference type="SUPFAM" id="SSF161098">
    <property type="entry name" value="MetI-like"/>
    <property type="match status" value="1"/>
</dbReference>
<keyword evidence="8 9" id="KW-0472">Membrane</keyword>
<dbReference type="PANTHER" id="PTHR30465">
    <property type="entry name" value="INNER MEMBRANE ABC TRANSPORTER"/>
    <property type="match status" value="1"/>
</dbReference>
<feature type="transmembrane region" description="Helical" evidence="9">
    <location>
        <begin position="227"/>
        <end position="249"/>
    </location>
</feature>
<evidence type="ECO:0000256" key="1">
    <source>
        <dbReference type="ARBA" id="ARBA00004651"/>
    </source>
</evidence>
<dbReference type="Gene3D" id="1.10.3720.10">
    <property type="entry name" value="MetI-like"/>
    <property type="match status" value="1"/>
</dbReference>
<feature type="transmembrane region" description="Helical" evidence="9">
    <location>
        <begin position="12"/>
        <end position="31"/>
    </location>
</feature>
<feature type="transmembrane region" description="Helical" evidence="9">
    <location>
        <begin position="279"/>
        <end position="299"/>
    </location>
</feature>
<dbReference type="Pfam" id="PF19300">
    <property type="entry name" value="BPD_transp_1_N"/>
    <property type="match status" value="1"/>
</dbReference>
<accession>A0AA94HFJ4</accession>
<keyword evidence="5 9" id="KW-0812">Transmembrane</keyword>
<comment type="subcellular location">
    <subcellularLocation>
        <location evidence="1 9">Cell membrane</location>
        <topology evidence="1 9">Multi-pass membrane protein</topology>
    </subcellularLocation>
</comment>
<evidence type="ECO:0000256" key="9">
    <source>
        <dbReference type="RuleBase" id="RU363032"/>
    </source>
</evidence>
<feature type="transmembrane region" description="Helical" evidence="9">
    <location>
        <begin position="130"/>
        <end position="155"/>
    </location>
</feature>
<keyword evidence="7" id="KW-0406">Ion transport</keyword>
<sequence length="313" mass="34633">MMIKYLGQRLIYIIIALFLIITATFFLMRLAPGNPFASERAVPPAIQESLNEKYGLDNPWYIQYKDYLVNSATGDFGTSMKYKYRDTNDMIAEGFPISMTLGLEAMFIAIGFGVLIGTIAALFHNKWPDYLMSIMAVIGISVPSFVMAAVLQYYLALQAGWFPIAGWNGFIYSILPAIALASTPMAFIAKLTRSSMLEETNSEYVKMAKAKGISRWAVVFKHALRNALLPVVTYLAPLTAGIITGSFVIEEIFAIPGMGKHFVTSISNRDYTVIMGTTVFYSVILLVAVLIVDILYSFIDPRISLKGGKSNGR</sequence>
<keyword evidence="2 9" id="KW-0813">Transport</keyword>
<dbReference type="EMBL" id="FOTB01000003">
    <property type="protein sequence ID" value="SFK77738.1"/>
    <property type="molecule type" value="Genomic_DNA"/>
</dbReference>
<dbReference type="PANTHER" id="PTHR30465:SF93">
    <property type="entry name" value="OLIGOPEPTIDE TRANSPORT SYSTEM PERMEASE PROTEIN OPPB"/>
    <property type="match status" value="1"/>
</dbReference>
<dbReference type="InterPro" id="IPR000515">
    <property type="entry name" value="MetI-like"/>
</dbReference>
<evidence type="ECO:0000256" key="6">
    <source>
        <dbReference type="ARBA" id="ARBA00022989"/>
    </source>
</evidence>
<dbReference type="GO" id="GO:0005886">
    <property type="term" value="C:plasma membrane"/>
    <property type="evidence" value="ECO:0007669"/>
    <property type="project" value="UniProtKB-SubCell"/>
</dbReference>
<gene>
    <name evidence="11" type="ORF">SAMN05216235_1694</name>
</gene>
<keyword evidence="6 9" id="KW-1133">Transmembrane helix</keyword>
<evidence type="ECO:0000259" key="10">
    <source>
        <dbReference type="PROSITE" id="PS50928"/>
    </source>
</evidence>
<dbReference type="CDD" id="cd06261">
    <property type="entry name" value="TM_PBP2"/>
    <property type="match status" value="1"/>
</dbReference>
<evidence type="ECO:0000256" key="2">
    <source>
        <dbReference type="ARBA" id="ARBA00022448"/>
    </source>
</evidence>
<name>A0AA94HFJ4_9STAP</name>
<evidence type="ECO:0000256" key="7">
    <source>
        <dbReference type="ARBA" id="ARBA00023112"/>
    </source>
</evidence>
<organism evidence="11 12">
    <name type="scientific">Salinicoccus halodurans</name>
    <dbReference type="NCBI Taxonomy" id="407035"/>
    <lineage>
        <taxon>Bacteria</taxon>
        <taxon>Bacillati</taxon>
        <taxon>Bacillota</taxon>
        <taxon>Bacilli</taxon>
        <taxon>Bacillales</taxon>
        <taxon>Staphylococcaceae</taxon>
        <taxon>Salinicoccus</taxon>
    </lineage>
</organism>
<evidence type="ECO:0000256" key="3">
    <source>
        <dbReference type="ARBA" id="ARBA00022475"/>
    </source>
</evidence>
<keyword evidence="3" id="KW-1003">Cell membrane</keyword>
<reference evidence="11 12" key="1">
    <citation type="submission" date="2016-10" db="EMBL/GenBank/DDBJ databases">
        <authorList>
            <person name="Varghese N."/>
            <person name="Submissions S."/>
        </authorList>
    </citation>
    <scope>NUCLEOTIDE SEQUENCE [LARGE SCALE GENOMIC DNA]</scope>
    <source>
        <strain evidence="11 12">CGMCC 1.6501</strain>
    </source>
</reference>
<keyword evidence="4" id="KW-0533">Nickel</keyword>
<feature type="domain" description="ABC transmembrane type-1" evidence="10">
    <location>
        <begin position="95"/>
        <end position="296"/>
    </location>
</feature>